<gene>
    <name evidence="1" type="ORF">OVY01_13560</name>
</gene>
<organism evidence="1 2">
    <name type="scientific">Robbsia betulipollinis</name>
    <dbReference type="NCBI Taxonomy" id="2981849"/>
    <lineage>
        <taxon>Bacteria</taxon>
        <taxon>Pseudomonadati</taxon>
        <taxon>Pseudomonadota</taxon>
        <taxon>Betaproteobacteria</taxon>
        <taxon>Burkholderiales</taxon>
        <taxon>Burkholderiaceae</taxon>
        <taxon>Robbsia</taxon>
    </lineage>
</organism>
<accession>A0ABT3ZNX1</accession>
<keyword evidence="2" id="KW-1185">Reference proteome</keyword>
<protein>
    <submittedName>
        <fullName evidence="1">Uncharacterized protein</fullName>
    </submittedName>
</protein>
<dbReference type="RefSeq" id="WP_267848139.1">
    <property type="nucleotide sequence ID" value="NZ_JAPMXC010000003.1"/>
</dbReference>
<name>A0ABT3ZNX1_9BURK</name>
<reference evidence="1" key="1">
    <citation type="submission" date="2022-11" db="EMBL/GenBank/DDBJ databases">
        <title>Robbsia betulipollinis sp. nov., isolated from pollen of birch (Betula pendula).</title>
        <authorList>
            <person name="Shi H."/>
            <person name="Ambika Manirajan B."/>
            <person name="Ratering S."/>
            <person name="Geissler-Plaum R."/>
            <person name="Schnell S."/>
        </authorList>
    </citation>
    <scope>NUCLEOTIDE SEQUENCE</scope>
    <source>
        <strain evidence="1">Bb-Pol-6</strain>
    </source>
</reference>
<evidence type="ECO:0000313" key="1">
    <source>
        <dbReference type="EMBL" id="MCY0388246.1"/>
    </source>
</evidence>
<sequence length="296" mass="33560">MSQDEHESLPENSKLTDLDAISLHYQKLLTQAEIEDRQDKINQRNIAFWAEQQRKINKALLSPPTVKTAEQLYHLYEKTTPQIAKDHLKKDFNTFLLDAAQARQPKWAKWDHVPEVELWAAVALSFDVEPERVQRVDKDYDGGPPKFGEGDEFADRMFIARANLSVNPKLPVRSITMGNQDRCTVRVEDFAAWAISVKWEIPEQLAIRVTLVPEVALDPKAQGEDASEKPKHKEATLIAIIGALLMEYSLTGTSGKLSQNDVIKTLLENYSQIPGLKRATLETVFAKANRSIKMNE</sequence>
<evidence type="ECO:0000313" key="2">
    <source>
        <dbReference type="Proteomes" id="UP001082899"/>
    </source>
</evidence>
<dbReference type="EMBL" id="JAPMXC010000003">
    <property type="protein sequence ID" value="MCY0388246.1"/>
    <property type="molecule type" value="Genomic_DNA"/>
</dbReference>
<dbReference type="Proteomes" id="UP001082899">
    <property type="component" value="Unassembled WGS sequence"/>
</dbReference>
<comment type="caution">
    <text evidence="1">The sequence shown here is derived from an EMBL/GenBank/DDBJ whole genome shotgun (WGS) entry which is preliminary data.</text>
</comment>
<proteinExistence type="predicted"/>